<dbReference type="InterPro" id="IPR003591">
    <property type="entry name" value="Leu-rich_rpt_typical-subtyp"/>
</dbReference>
<dbReference type="InterPro" id="IPR001611">
    <property type="entry name" value="Leu-rich_rpt"/>
</dbReference>
<keyword evidence="20" id="KW-0325">Glycoprotein</keyword>
<keyword evidence="14" id="KW-0067">ATP-binding</keyword>
<dbReference type="InterPro" id="IPR044136">
    <property type="entry name" value="Lys-tRNA-ligase_II_N"/>
</dbReference>
<evidence type="ECO:0000256" key="4">
    <source>
        <dbReference type="ARBA" id="ARBA00009592"/>
    </source>
</evidence>
<evidence type="ECO:0000256" key="11">
    <source>
        <dbReference type="ARBA" id="ARBA00022729"/>
    </source>
</evidence>
<dbReference type="FunFam" id="3.80.10.10:FF:000649">
    <property type="entry name" value="Leucine Rich Repeat family protein"/>
    <property type="match status" value="1"/>
</dbReference>
<evidence type="ECO:0000256" key="15">
    <source>
        <dbReference type="ARBA" id="ARBA00022917"/>
    </source>
</evidence>
<dbReference type="InterPro" id="IPR012340">
    <property type="entry name" value="NA-bd_OB-fold"/>
</dbReference>
<reference evidence="25" key="1">
    <citation type="submission" date="2015-06" db="UniProtKB">
        <authorList>
            <consortium name="EnsemblPlants"/>
        </authorList>
    </citation>
    <scope>IDENTIFICATION</scope>
</reference>
<dbReference type="Pfam" id="PF01336">
    <property type="entry name" value="tRNA_anti-codon"/>
    <property type="match status" value="1"/>
</dbReference>
<dbReference type="GO" id="GO:0006430">
    <property type="term" value="P:lysyl-tRNA aminoacylation"/>
    <property type="evidence" value="ECO:0007669"/>
    <property type="project" value="InterPro"/>
</dbReference>
<comment type="subcellular location">
    <subcellularLocation>
        <location evidence="1">Cell membrane</location>
        <topology evidence="1">Single-pass type I membrane protein</topology>
    </subcellularLocation>
    <subcellularLocation>
        <location evidence="2">Cytoplasm</location>
    </subcellularLocation>
</comment>
<evidence type="ECO:0000313" key="25">
    <source>
        <dbReference type="EnsemblPlants" id="EMT27475"/>
    </source>
</evidence>
<dbReference type="InterPro" id="IPR004365">
    <property type="entry name" value="NA-bd_OB_tRNA"/>
</dbReference>
<evidence type="ECO:0000256" key="17">
    <source>
        <dbReference type="ARBA" id="ARBA00023136"/>
    </source>
</evidence>
<dbReference type="FunFam" id="2.40.50.140:FF:000050">
    <property type="entry name" value="Lysine--tRNA ligase"/>
    <property type="match status" value="1"/>
</dbReference>
<dbReference type="SMART" id="SM00369">
    <property type="entry name" value="LRR_TYP"/>
    <property type="match status" value="12"/>
</dbReference>
<dbReference type="InterPro" id="IPR002313">
    <property type="entry name" value="Lys-tRNA-ligase_II"/>
</dbReference>
<dbReference type="GO" id="GO:0004824">
    <property type="term" value="F:lysine-tRNA ligase activity"/>
    <property type="evidence" value="ECO:0007669"/>
    <property type="project" value="UniProtKB-EC"/>
</dbReference>
<keyword evidence="6" id="KW-1003">Cell membrane</keyword>
<keyword evidence="13" id="KW-0547">Nucleotide-binding</keyword>
<evidence type="ECO:0000256" key="9">
    <source>
        <dbReference type="ARBA" id="ARBA00022614"/>
    </source>
</evidence>
<dbReference type="SUPFAM" id="SSF52047">
    <property type="entry name" value="RNI-like"/>
    <property type="match status" value="2"/>
</dbReference>
<sequence length="1519" mass="170348">MDPTQYYENRLKTLDVLKAGGANPYPHKFLASISVPGYIEKYKGLNEGEKLADVTECLAGRIMNKRTSSSKLLFYDLYGDGVKVQVMADARTSELEDTEFSSFHSGVKRGDIVGICGIPGKSNRGELSVFPRKFVVLSPCLHMMPRQKSEGSAVPTQWAPGMCRNIEKYVLRDQGTTQWAPGMCRNIEKYVLRDQETRYRQRYLDLMVNHEVRHIFKTRSKIVSFIRRFLDGLDFLEVETPMMNMIAGGAAARPFVTHHNDLNMKLYMRIAPELYLKELVVGGLDRVYEIGKQFRNEGIDLTHNPEFTTVEFYMAYADYNDLMELTEAMISGMVKELTGGYKIKYHANGVDNPPIEIDFTPPFRRIDMIEGLEAMAKLEIPKDISSDETNKYLIDACAKYDVKCPPPQTTTRLLDKLVGHFLEETCVNPTFIINHPEIMSPLAKWHRSRPGLTERFELFVNKHEVCNAYTELNDPVVQRQRFEEQLKDRQSGDDEAMALDETFCTALEYGLPPTGSSPVPGHEAPRVAVCKPINSILTCYTMEQFVDLTWCVYAVSVEVILFAALRLEDYDMTIQGVLTVLDKTCVAALEVADIDHLVCPLPCADRRVDITRDLCLCECISKFQSLESHSSVYHSNQTAAPFTVERERMKMKWPVKKTDKNTQFNHIHKVAATAMILLLIASGTPSATSADAKGRSTSGCVAREREALLSFKESFLDPTGRLSSWRGRDCCRWQGVRCDNSTGHVVRINLRNTAQDPWSADLMLSSGELSSSITGLRYLRYLDLSYNDFNRTSIPMFFGALNNLRYLNLSCANFEGRIPPHIGNLSKLRYLDVSDDTGSLSVSHFSWLRRLSVLIHLDVSRVFVRSARNWISQVNMLPNLKVLRLSDCGLNTTVSTLSPSNLTHLEVLDLSGNSFDTSLQHNWFWDLTSLRELRLAGCDWPAGPIPDALGNMSSLEVIDLSGNHQLFGYIPANLEKLCNLQVLNLDWVNINGDLTTLMERLPRCSWNALREVYLLRANLSGELPDWIGNLTSLSQLDLYQNMLVGPVPAGIGALGNLAYLDFGLSNLNGVLSTEHFANLVSLKYLDLSHNSLKLDLNGNWVPPFRLDRGYFSSCNLGPQFPTWLRWQAGITQLDISNASISDVLPDWFWTVSSHASVLYLSRNQLSGAFPAQLDLPSVDVMDLSKNSLSGKLPANLTAPLLSQLHLSSNDIEDLKNNKLSGKFPDFLQNASWLTFLDLSRNVFAGSLPTWIDEKMPSLEVLVLRSNMFSGHLPRQFTNLSSLHYLDVAHNNISGKIPSSLGRLKAMTDQERQYTLDFTNPIVLIDLSCNIITGHIPEELSLLGRLQTLNLSGNQLDGTIVDGIGALRKLESLDLSYNSLAGEIPSGLSDLTFLSWLNLSYNGLSGRIPSGRQLQTLNDPYIYVGNHGLCGLPLPNNCSNGANPSAHEEHEGAPKDTTYLFLGISMGYVVGLWTVFCILLFSRTWRAAWFRLFNQLCDKSYVQVAVAKAAMARCFRDEAL</sequence>
<evidence type="ECO:0000256" key="22">
    <source>
        <dbReference type="ARBA" id="ARBA00048573"/>
    </source>
</evidence>
<keyword evidence="7" id="KW-0963">Cytoplasm</keyword>
<dbReference type="InterPro" id="IPR045864">
    <property type="entry name" value="aa-tRNA-synth_II/BPL/LPL"/>
</dbReference>
<proteinExistence type="inferred from homology"/>
<evidence type="ECO:0000256" key="7">
    <source>
        <dbReference type="ARBA" id="ARBA00022490"/>
    </source>
</evidence>
<comment type="similarity">
    <text evidence="4">Belongs to the RLP family.</text>
</comment>
<comment type="catalytic activity">
    <reaction evidence="22 23">
        <text>tRNA(Lys) + L-lysine + ATP = L-lysyl-tRNA(Lys) + AMP + diphosphate</text>
        <dbReference type="Rhea" id="RHEA:20792"/>
        <dbReference type="Rhea" id="RHEA-COMP:9696"/>
        <dbReference type="Rhea" id="RHEA-COMP:9697"/>
        <dbReference type="ChEBI" id="CHEBI:30616"/>
        <dbReference type="ChEBI" id="CHEBI:32551"/>
        <dbReference type="ChEBI" id="CHEBI:33019"/>
        <dbReference type="ChEBI" id="CHEBI:78442"/>
        <dbReference type="ChEBI" id="CHEBI:78529"/>
        <dbReference type="ChEBI" id="CHEBI:456215"/>
        <dbReference type="EC" id="6.1.1.6"/>
    </reaction>
</comment>
<dbReference type="InterPro" id="IPR006195">
    <property type="entry name" value="aa-tRNA-synth_II"/>
</dbReference>
<dbReference type="InterPro" id="IPR046956">
    <property type="entry name" value="RLP23-like"/>
</dbReference>
<dbReference type="PANTHER" id="PTHR48063">
    <property type="entry name" value="LRR RECEPTOR-LIKE KINASE"/>
    <property type="match status" value="1"/>
</dbReference>
<dbReference type="NCBIfam" id="TIGR00499">
    <property type="entry name" value="lysS_bact"/>
    <property type="match status" value="1"/>
</dbReference>
<evidence type="ECO:0000256" key="16">
    <source>
        <dbReference type="ARBA" id="ARBA00022989"/>
    </source>
</evidence>
<evidence type="ECO:0000256" key="21">
    <source>
        <dbReference type="ARBA" id="ARBA00030563"/>
    </source>
</evidence>
<evidence type="ECO:0000256" key="23">
    <source>
        <dbReference type="RuleBase" id="RU003748"/>
    </source>
</evidence>
<dbReference type="GO" id="GO:0005886">
    <property type="term" value="C:plasma membrane"/>
    <property type="evidence" value="ECO:0007669"/>
    <property type="project" value="UniProtKB-SubCell"/>
</dbReference>
<accession>M8BR39</accession>
<keyword evidence="9" id="KW-0433">Leucine-rich repeat</keyword>
<evidence type="ECO:0000256" key="14">
    <source>
        <dbReference type="ARBA" id="ARBA00022840"/>
    </source>
</evidence>
<evidence type="ECO:0000256" key="12">
    <source>
        <dbReference type="ARBA" id="ARBA00022737"/>
    </source>
</evidence>
<evidence type="ECO:0000256" key="10">
    <source>
        <dbReference type="ARBA" id="ARBA00022692"/>
    </source>
</evidence>
<dbReference type="Gene3D" id="2.40.50.140">
    <property type="entry name" value="Nucleic acid-binding proteins"/>
    <property type="match status" value="1"/>
</dbReference>
<dbReference type="FunFam" id="3.80.10.10:FF:001347">
    <property type="entry name" value="LRR receptor-like serine/threonine-protein kinase GSO2"/>
    <property type="match status" value="1"/>
</dbReference>
<dbReference type="InterPro" id="IPR032675">
    <property type="entry name" value="LRR_dom_sf"/>
</dbReference>
<keyword evidence="11" id="KW-0732">Signal</keyword>
<dbReference type="HAMAP" id="MF_00252">
    <property type="entry name" value="Lys_tRNA_synth_class2"/>
    <property type="match status" value="1"/>
</dbReference>
<keyword evidence="17" id="KW-0472">Membrane</keyword>
<dbReference type="Pfam" id="PF00560">
    <property type="entry name" value="LRR_1"/>
    <property type="match status" value="5"/>
</dbReference>
<evidence type="ECO:0000256" key="19">
    <source>
        <dbReference type="ARBA" id="ARBA00023170"/>
    </source>
</evidence>
<keyword evidence="15" id="KW-0648">Protein biosynthesis</keyword>
<keyword evidence="16" id="KW-1133">Transmembrane helix</keyword>
<comment type="similarity">
    <text evidence="3">Belongs to the class-II aminoacyl-tRNA synthetase family.</text>
</comment>
<dbReference type="Pfam" id="PF13855">
    <property type="entry name" value="LRR_8"/>
    <property type="match status" value="1"/>
</dbReference>
<dbReference type="EnsemblPlants" id="EMT27475">
    <property type="protein sequence ID" value="EMT27475"/>
    <property type="gene ID" value="F775_18713"/>
</dbReference>
<dbReference type="InterPro" id="IPR018149">
    <property type="entry name" value="Lys-tRNA-synth_II_C"/>
</dbReference>
<dbReference type="SUPFAM" id="SSF50249">
    <property type="entry name" value="Nucleic acid-binding proteins"/>
    <property type="match status" value="1"/>
</dbReference>
<feature type="domain" description="Aminoacyl-transfer RNA synthetases class-II family profile" evidence="24">
    <location>
        <begin position="216"/>
        <end position="460"/>
    </location>
</feature>
<dbReference type="GO" id="GO:0005737">
    <property type="term" value="C:cytoplasm"/>
    <property type="evidence" value="ECO:0007669"/>
    <property type="project" value="UniProtKB-SubCell"/>
</dbReference>
<dbReference type="FunFam" id="3.80.10.10:FF:000095">
    <property type="entry name" value="LRR receptor-like serine/threonine-protein kinase GSO1"/>
    <property type="match status" value="1"/>
</dbReference>
<dbReference type="PANTHER" id="PTHR48063:SF31">
    <property type="entry name" value="OS01G0601700 PROTEIN"/>
    <property type="match status" value="1"/>
</dbReference>
<keyword evidence="19" id="KW-0675">Receptor</keyword>
<name>M8BR39_AEGTA</name>
<dbReference type="SUPFAM" id="SSF55681">
    <property type="entry name" value="Class II aaRS and biotin synthetases"/>
    <property type="match status" value="1"/>
</dbReference>
<evidence type="ECO:0000256" key="8">
    <source>
        <dbReference type="ARBA" id="ARBA00022598"/>
    </source>
</evidence>
<evidence type="ECO:0000256" key="18">
    <source>
        <dbReference type="ARBA" id="ARBA00023146"/>
    </source>
</evidence>
<evidence type="ECO:0000256" key="5">
    <source>
        <dbReference type="ARBA" id="ARBA00013166"/>
    </source>
</evidence>
<dbReference type="NCBIfam" id="NF001756">
    <property type="entry name" value="PRK00484.1"/>
    <property type="match status" value="1"/>
</dbReference>
<dbReference type="PRINTS" id="PR00982">
    <property type="entry name" value="TRNASYNTHLYS"/>
</dbReference>
<dbReference type="InterPro" id="IPR004364">
    <property type="entry name" value="Aa-tRNA-synt_II"/>
</dbReference>
<keyword evidence="10" id="KW-0812">Transmembrane</keyword>
<dbReference type="CDD" id="cd00775">
    <property type="entry name" value="LysRS_core"/>
    <property type="match status" value="1"/>
</dbReference>
<dbReference type="GO" id="GO:0005524">
    <property type="term" value="F:ATP binding"/>
    <property type="evidence" value="ECO:0007669"/>
    <property type="project" value="UniProtKB-KW"/>
</dbReference>
<dbReference type="Gene3D" id="3.80.10.10">
    <property type="entry name" value="Ribonuclease Inhibitor"/>
    <property type="match status" value="3"/>
</dbReference>
<evidence type="ECO:0000256" key="3">
    <source>
        <dbReference type="ARBA" id="ARBA00008226"/>
    </source>
</evidence>
<dbReference type="Pfam" id="PF00152">
    <property type="entry name" value="tRNA-synt_2"/>
    <property type="match status" value="1"/>
</dbReference>
<dbReference type="CDD" id="cd04322">
    <property type="entry name" value="LysRS_N"/>
    <property type="match status" value="1"/>
</dbReference>
<dbReference type="Gene3D" id="3.30.930.10">
    <property type="entry name" value="Bira Bifunctional Protein, Domain 2"/>
    <property type="match status" value="1"/>
</dbReference>
<dbReference type="InterPro" id="IPR013210">
    <property type="entry name" value="LRR_N_plant-typ"/>
</dbReference>
<evidence type="ECO:0000259" key="24">
    <source>
        <dbReference type="PROSITE" id="PS50862"/>
    </source>
</evidence>
<keyword evidence="12" id="KW-0677">Repeat</keyword>
<evidence type="ECO:0000256" key="2">
    <source>
        <dbReference type="ARBA" id="ARBA00004496"/>
    </source>
</evidence>
<evidence type="ECO:0000256" key="6">
    <source>
        <dbReference type="ARBA" id="ARBA00022475"/>
    </source>
</evidence>
<dbReference type="ExpressionAtlas" id="M8BR39">
    <property type="expression patterns" value="baseline"/>
</dbReference>
<protein>
    <recommendedName>
        <fullName evidence="5 23">Lysine--tRNA ligase</fullName>
        <ecNumber evidence="5 23">6.1.1.6</ecNumber>
    </recommendedName>
    <alternativeName>
        <fullName evidence="21 23">Lysyl-tRNA synthetase</fullName>
    </alternativeName>
</protein>
<dbReference type="EC" id="6.1.1.6" evidence="5 23"/>
<dbReference type="Pfam" id="PF08263">
    <property type="entry name" value="LRRNT_2"/>
    <property type="match status" value="1"/>
</dbReference>
<keyword evidence="8" id="KW-0436">Ligase</keyword>
<dbReference type="GO" id="GO:0003676">
    <property type="term" value="F:nucleic acid binding"/>
    <property type="evidence" value="ECO:0007669"/>
    <property type="project" value="InterPro"/>
</dbReference>
<keyword evidence="18" id="KW-0030">Aminoacyl-tRNA synthetase</keyword>
<dbReference type="PROSITE" id="PS50862">
    <property type="entry name" value="AA_TRNA_LIGASE_II"/>
    <property type="match status" value="1"/>
</dbReference>
<evidence type="ECO:0000256" key="20">
    <source>
        <dbReference type="ARBA" id="ARBA00023180"/>
    </source>
</evidence>
<evidence type="ECO:0000256" key="1">
    <source>
        <dbReference type="ARBA" id="ARBA00004251"/>
    </source>
</evidence>
<evidence type="ECO:0000256" key="13">
    <source>
        <dbReference type="ARBA" id="ARBA00022741"/>
    </source>
</evidence>
<organism evidence="25">
    <name type="scientific">Aegilops tauschii</name>
    <name type="common">Tausch's goatgrass</name>
    <name type="synonym">Aegilops squarrosa</name>
    <dbReference type="NCBI Taxonomy" id="37682"/>
    <lineage>
        <taxon>Eukaryota</taxon>
        <taxon>Viridiplantae</taxon>
        <taxon>Streptophyta</taxon>
        <taxon>Embryophyta</taxon>
        <taxon>Tracheophyta</taxon>
        <taxon>Spermatophyta</taxon>
        <taxon>Magnoliopsida</taxon>
        <taxon>Liliopsida</taxon>
        <taxon>Poales</taxon>
        <taxon>Poaceae</taxon>
        <taxon>BOP clade</taxon>
        <taxon>Pooideae</taxon>
        <taxon>Triticodae</taxon>
        <taxon>Triticeae</taxon>
        <taxon>Triticinae</taxon>
        <taxon>Aegilops</taxon>
    </lineage>
</organism>
<dbReference type="FunFam" id="3.30.930.10:FF:000238">
    <property type="entry name" value="Lysine--tRNA ligase"/>
    <property type="match status" value="1"/>
</dbReference>